<dbReference type="RefSeq" id="WP_262433251.1">
    <property type="nucleotide sequence ID" value="NZ_JACRTF010000001.1"/>
</dbReference>
<evidence type="ECO:0000313" key="5">
    <source>
        <dbReference type="Proteomes" id="UP000651085"/>
    </source>
</evidence>
<feature type="chain" id="PRO_5038406448" evidence="1">
    <location>
        <begin position="24"/>
        <end position="242"/>
    </location>
</feature>
<organism evidence="4 5">
    <name type="scientific">Jilunia laotingensis</name>
    <dbReference type="NCBI Taxonomy" id="2763675"/>
    <lineage>
        <taxon>Bacteria</taxon>
        <taxon>Pseudomonadati</taxon>
        <taxon>Bacteroidota</taxon>
        <taxon>Bacteroidia</taxon>
        <taxon>Bacteroidales</taxon>
        <taxon>Bacteroidaceae</taxon>
        <taxon>Jilunia</taxon>
    </lineage>
</organism>
<sequence>MKRFNWFLLAILFVLIPALQSCDDNDGYSVGDIGVGWATVRVLSGNAYYLDSDRYGTLWLSGNDVYWYKPVDGERVFVRFNPLWDNYEGYNLAVKLEGLRPILTKQVEELTSENEAEYGNDPVDIIQQNIWVSNGYLNVIYEQNIPLYKKHRVSLVRNTTVEPVEDGYVHLEYRYNTYDDVSDHWGQGVVSFNLNSLDMEGKKGIKLKLNSAVNGEVEIVLDIKGRSEVEDEVNFGGGNYLE</sequence>
<evidence type="ECO:0000256" key="1">
    <source>
        <dbReference type="SAM" id="SignalP"/>
    </source>
</evidence>
<comment type="caution">
    <text evidence="4">The sequence shown here is derived from an EMBL/GenBank/DDBJ whole genome shotgun (WGS) entry which is preliminary data.</text>
</comment>
<reference evidence="4" key="1">
    <citation type="submission" date="2020-08" db="EMBL/GenBank/DDBJ databases">
        <title>Genome public.</title>
        <authorList>
            <person name="Liu C."/>
            <person name="Sun Q."/>
        </authorList>
    </citation>
    <scope>NUCLEOTIDE SEQUENCE</scope>
    <source>
        <strain evidence="4">N12</strain>
    </source>
</reference>
<dbReference type="InterPro" id="IPR038179">
    <property type="entry name" value="NigD-like_N_sf"/>
</dbReference>
<evidence type="ECO:0000259" key="2">
    <source>
        <dbReference type="Pfam" id="PF12667"/>
    </source>
</evidence>
<keyword evidence="1" id="KW-0732">Signal</keyword>
<dbReference type="Proteomes" id="UP000651085">
    <property type="component" value="Unassembled WGS sequence"/>
</dbReference>
<proteinExistence type="predicted"/>
<dbReference type="InterPro" id="IPR024299">
    <property type="entry name" value="NigD-like_OB_dom"/>
</dbReference>
<dbReference type="InterPro" id="IPR035376">
    <property type="entry name" value="NigD_C"/>
</dbReference>
<evidence type="ECO:0000259" key="3">
    <source>
        <dbReference type="Pfam" id="PF17415"/>
    </source>
</evidence>
<dbReference type="EMBL" id="JACRTF010000001">
    <property type="protein sequence ID" value="MBC8592035.1"/>
    <property type="molecule type" value="Genomic_DNA"/>
</dbReference>
<keyword evidence="5" id="KW-1185">Reference proteome</keyword>
<evidence type="ECO:0000313" key="4">
    <source>
        <dbReference type="EMBL" id="MBC8592035.1"/>
    </source>
</evidence>
<dbReference type="Pfam" id="PF17415">
    <property type="entry name" value="NigD_C"/>
    <property type="match status" value="1"/>
</dbReference>
<dbReference type="InterPro" id="IPR038143">
    <property type="entry name" value="NigD-like_C_dom_sf"/>
</dbReference>
<dbReference type="AlphaFoldDB" id="A0A926IP05"/>
<dbReference type="Gene3D" id="2.40.50.500">
    <property type="entry name" value="NigD-like N-terminal OB domain"/>
    <property type="match status" value="1"/>
</dbReference>
<dbReference type="PROSITE" id="PS51257">
    <property type="entry name" value="PROKAR_LIPOPROTEIN"/>
    <property type="match status" value="1"/>
</dbReference>
<accession>A0A926IP05</accession>
<feature type="domain" description="NigD-like N-terminal OB" evidence="2">
    <location>
        <begin position="39"/>
        <end position="97"/>
    </location>
</feature>
<dbReference type="Pfam" id="PF12667">
    <property type="entry name" value="NigD_N"/>
    <property type="match status" value="1"/>
</dbReference>
<feature type="domain" description="NigD-like C-terminal" evidence="3">
    <location>
        <begin position="107"/>
        <end position="221"/>
    </location>
</feature>
<gene>
    <name evidence="4" type="ORF">H8744_02015</name>
</gene>
<name>A0A926IP05_9BACT</name>
<protein>
    <submittedName>
        <fullName evidence="4">NigD-like N-terminal domain-containing protein</fullName>
    </submittedName>
</protein>
<dbReference type="Gene3D" id="2.60.40.2370">
    <property type="entry name" value="NigD-like, C-terminal beta sandwich domain"/>
    <property type="match status" value="1"/>
</dbReference>
<feature type="signal peptide" evidence="1">
    <location>
        <begin position="1"/>
        <end position="23"/>
    </location>
</feature>